<feature type="transmembrane region" description="Helical" evidence="7">
    <location>
        <begin position="359"/>
        <end position="376"/>
    </location>
</feature>
<gene>
    <name evidence="9" type="ORF">BDW59DRAFT_36059</name>
</gene>
<feature type="transmembrane region" description="Helical" evidence="7">
    <location>
        <begin position="118"/>
        <end position="138"/>
    </location>
</feature>
<keyword evidence="10" id="KW-1185">Reference proteome</keyword>
<sequence length="564" mass="59219">MQDNDSSKGSSEYRNETSITSSPSSDGGQPSEPVVKEAPADEPEYITGLSVVATLASLVLVSYLVLLDTSIVSTAIPRITSTFHSLNDVGWYGTAYLMANCAVQPLSGKMYTYFNSKWTFLGFFSVFELGSALCGAAQSSNMLIVGRAFAGIGSSGLINGAFSILYASLPPQRLPALTGILMGLSQLGLLSGPLVGGALTQHASWRWCFYINLPCAALIYPALFAIRIPDGRTKEARNQALTTSLRNLDVPGFILFTGAIVQLLFALNWGGTSYTWNSATIIGLFCGAGGTFILFLAWEYRMGSTAMIPFSLVRRRTIWASCLNYGFFMGSTLCCTYYLPMYFQAVRGASPTMSGVDLLPSLLPTIMFAMITGALVSRVGYYLPFAIASGAINIIGTSLLTMLTPTTASRNWVGFQILQGMGRGMGAQMPLLAVQSTTPRNLNSIATGLVILSQNLGGAILLGICQVVFSGGLKSGLAAEAPGVDAETIAAAGAGAVRGAVDADVLPGVLRAYNGAIVKVIYVAVAGTAASLVCAFGMGWVNVKAKKEGAKEQEKGSVKGDGTA</sequence>
<dbReference type="Gene3D" id="1.20.1250.20">
    <property type="entry name" value="MFS general substrate transporter like domains"/>
    <property type="match status" value="1"/>
</dbReference>
<feature type="transmembrane region" description="Helical" evidence="7">
    <location>
        <begin position="383"/>
        <end position="403"/>
    </location>
</feature>
<proteinExistence type="inferred from homology"/>
<dbReference type="PROSITE" id="PS50850">
    <property type="entry name" value="MFS"/>
    <property type="match status" value="1"/>
</dbReference>
<accession>A0ABR4IP09</accession>
<dbReference type="EMBL" id="JBFXLS010000016">
    <property type="protein sequence ID" value="KAL2829500.1"/>
    <property type="molecule type" value="Genomic_DNA"/>
</dbReference>
<dbReference type="Proteomes" id="UP001610335">
    <property type="component" value="Unassembled WGS sequence"/>
</dbReference>
<evidence type="ECO:0000313" key="10">
    <source>
        <dbReference type="Proteomes" id="UP001610335"/>
    </source>
</evidence>
<evidence type="ECO:0000259" key="8">
    <source>
        <dbReference type="PROSITE" id="PS50850"/>
    </source>
</evidence>
<feature type="transmembrane region" description="Helical" evidence="7">
    <location>
        <begin position="174"/>
        <end position="195"/>
    </location>
</feature>
<comment type="similarity">
    <text evidence="2">Belongs to the major facilitator superfamily. TCR/Tet family.</text>
</comment>
<protein>
    <submittedName>
        <fullName evidence="9">Major facilitator superfamily domain-containing protein</fullName>
    </submittedName>
</protein>
<evidence type="ECO:0000256" key="1">
    <source>
        <dbReference type="ARBA" id="ARBA00004141"/>
    </source>
</evidence>
<evidence type="ECO:0000256" key="6">
    <source>
        <dbReference type="SAM" id="MobiDB-lite"/>
    </source>
</evidence>
<dbReference type="SUPFAM" id="SSF103473">
    <property type="entry name" value="MFS general substrate transporter"/>
    <property type="match status" value="1"/>
</dbReference>
<feature type="compositionally biased region" description="Polar residues" evidence="6">
    <location>
        <begin position="1"/>
        <end position="28"/>
    </location>
</feature>
<dbReference type="InterPro" id="IPR020846">
    <property type="entry name" value="MFS_dom"/>
</dbReference>
<dbReference type="Pfam" id="PF07690">
    <property type="entry name" value="MFS_1"/>
    <property type="match status" value="1"/>
</dbReference>
<evidence type="ECO:0000256" key="7">
    <source>
        <dbReference type="SAM" id="Phobius"/>
    </source>
</evidence>
<evidence type="ECO:0000256" key="5">
    <source>
        <dbReference type="ARBA" id="ARBA00023136"/>
    </source>
</evidence>
<keyword evidence="5 7" id="KW-0472">Membrane</keyword>
<feature type="transmembrane region" description="Helical" evidence="7">
    <location>
        <begin position="144"/>
        <end position="167"/>
    </location>
</feature>
<evidence type="ECO:0000313" key="9">
    <source>
        <dbReference type="EMBL" id="KAL2829500.1"/>
    </source>
</evidence>
<evidence type="ECO:0000256" key="3">
    <source>
        <dbReference type="ARBA" id="ARBA00022692"/>
    </source>
</evidence>
<feature type="transmembrane region" description="Helical" evidence="7">
    <location>
        <begin position="247"/>
        <end position="267"/>
    </location>
</feature>
<feature type="transmembrane region" description="Helical" evidence="7">
    <location>
        <begin position="207"/>
        <end position="226"/>
    </location>
</feature>
<feature type="transmembrane region" description="Helical" evidence="7">
    <location>
        <begin position="279"/>
        <end position="298"/>
    </location>
</feature>
<comment type="subcellular location">
    <subcellularLocation>
        <location evidence="1">Membrane</location>
        <topology evidence="1">Multi-pass membrane protein</topology>
    </subcellularLocation>
</comment>
<dbReference type="InterPro" id="IPR036259">
    <property type="entry name" value="MFS_trans_sf"/>
</dbReference>
<dbReference type="Gene3D" id="1.20.1720.10">
    <property type="entry name" value="Multidrug resistance protein D"/>
    <property type="match status" value="1"/>
</dbReference>
<reference evidence="9 10" key="1">
    <citation type="submission" date="2024-07" db="EMBL/GenBank/DDBJ databases">
        <title>Section-level genome sequencing and comparative genomics of Aspergillus sections Usti and Cavernicolus.</title>
        <authorList>
            <consortium name="Lawrence Berkeley National Laboratory"/>
            <person name="Nybo J.L."/>
            <person name="Vesth T.C."/>
            <person name="Theobald S."/>
            <person name="Frisvad J.C."/>
            <person name="Larsen T.O."/>
            <person name="Kjaerboelling I."/>
            <person name="Rothschild-Mancinelli K."/>
            <person name="Lyhne E.K."/>
            <person name="Kogle M.E."/>
            <person name="Barry K."/>
            <person name="Clum A."/>
            <person name="Na H."/>
            <person name="Ledsgaard L."/>
            <person name="Lin J."/>
            <person name="Lipzen A."/>
            <person name="Kuo A."/>
            <person name="Riley R."/>
            <person name="Mondo S."/>
            <person name="LaButti K."/>
            <person name="Haridas S."/>
            <person name="Pangalinan J."/>
            <person name="Salamov A.A."/>
            <person name="Simmons B.A."/>
            <person name="Magnuson J.K."/>
            <person name="Chen J."/>
            <person name="Drula E."/>
            <person name="Henrissat B."/>
            <person name="Wiebenga A."/>
            <person name="Lubbers R.J."/>
            <person name="Gomes A.C."/>
            <person name="Makela M.R."/>
            <person name="Stajich J."/>
            <person name="Grigoriev I.V."/>
            <person name="Mortensen U.H."/>
            <person name="De vries R.P."/>
            <person name="Baker S.E."/>
            <person name="Andersen M.R."/>
        </authorList>
    </citation>
    <scope>NUCLEOTIDE SEQUENCE [LARGE SCALE GENOMIC DNA]</scope>
    <source>
        <strain evidence="9 10">CBS 600.67</strain>
    </source>
</reference>
<evidence type="ECO:0000256" key="4">
    <source>
        <dbReference type="ARBA" id="ARBA00022989"/>
    </source>
</evidence>
<evidence type="ECO:0000256" key="2">
    <source>
        <dbReference type="ARBA" id="ARBA00007520"/>
    </source>
</evidence>
<feature type="region of interest" description="Disordered" evidence="6">
    <location>
        <begin position="1"/>
        <end position="36"/>
    </location>
</feature>
<comment type="caution">
    <text evidence="9">The sequence shown here is derived from an EMBL/GenBank/DDBJ whole genome shotgun (WGS) entry which is preliminary data.</text>
</comment>
<feature type="transmembrane region" description="Helical" evidence="7">
    <location>
        <begin position="45"/>
        <end position="66"/>
    </location>
</feature>
<feature type="transmembrane region" description="Helical" evidence="7">
    <location>
        <begin position="520"/>
        <end position="541"/>
    </location>
</feature>
<feature type="transmembrane region" description="Helical" evidence="7">
    <location>
        <begin position="318"/>
        <end position="339"/>
    </location>
</feature>
<dbReference type="CDD" id="cd17502">
    <property type="entry name" value="MFS_Azr1_MDR_like"/>
    <property type="match status" value="1"/>
</dbReference>
<name>A0ABR4IP09_9EURO</name>
<keyword evidence="4 7" id="KW-1133">Transmembrane helix</keyword>
<dbReference type="PANTHER" id="PTHR23501:SF193">
    <property type="entry name" value="MULTIDRUG TRANSPORTER, PUTATIVE (AFU_ORTHOLOGUE AFUA_8G00940)-RELATED"/>
    <property type="match status" value="1"/>
</dbReference>
<keyword evidence="3 7" id="KW-0812">Transmembrane</keyword>
<dbReference type="InterPro" id="IPR011701">
    <property type="entry name" value="MFS"/>
</dbReference>
<dbReference type="PANTHER" id="PTHR23501">
    <property type="entry name" value="MAJOR FACILITATOR SUPERFAMILY"/>
    <property type="match status" value="1"/>
</dbReference>
<organism evidence="9 10">
    <name type="scientific">Aspergillus cavernicola</name>
    <dbReference type="NCBI Taxonomy" id="176166"/>
    <lineage>
        <taxon>Eukaryota</taxon>
        <taxon>Fungi</taxon>
        <taxon>Dikarya</taxon>
        <taxon>Ascomycota</taxon>
        <taxon>Pezizomycotina</taxon>
        <taxon>Eurotiomycetes</taxon>
        <taxon>Eurotiomycetidae</taxon>
        <taxon>Eurotiales</taxon>
        <taxon>Aspergillaceae</taxon>
        <taxon>Aspergillus</taxon>
        <taxon>Aspergillus subgen. Nidulantes</taxon>
    </lineage>
</organism>
<feature type="domain" description="Major facilitator superfamily (MFS) profile" evidence="8">
    <location>
        <begin position="54"/>
        <end position="511"/>
    </location>
</feature>